<dbReference type="InterPro" id="IPR006726">
    <property type="entry name" value="PHBA_efflux_AaeB/fusaric-R"/>
</dbReference>
<dbReference type="GO" id="GO:0022857">
    <property type="term" value="F:transmembrane transporter activity"/>
    <property type="evidence" value="ECO:0007669"/>
    <property type="project" value="InterPro"/>
</dbReference>
<dbReference type="AlphaFoldDB" id="A0A095B4K5"/>
<dbReference type="PANTHER" id="PTHR30509:SF40">
    <property type="entry name" value="BLR3852 PROTEIN"/>
    <property type="match status" value="1"/>
</dbReference>
<comment type="subcellular location">
    <subcellularLocation>
        <location evidence="1">Cell membrane</location>
        <topology evidence="1">Multi-pass membrane protein</topology>
    </subcellularLocation>
</comment>
<feature type="transmembrane region" description="Helical" evidence="6">
    <location>
        <begin position="105"/>
        <end position="123"/>
    </location>
</feature>
<keyword evidence="4 6" id="KW-1133">Transmembrane helix</keyword>
<comment type="caution">
    <text evidence="7">The sequence shown here is derived from an EMBL/GenBank/DDBJ whole genome shotgun (WGS) entry which is preliminary data.</text>
</comment>
<reference evidence="7 8" key="1">
    <citation type="submission" date="2014-06" db="EMBL/GenBank/DDBJ databases">
        <title>Functional and comparative genomic analyses of the Drosophila gut microbiota identify candidate symbiosis factors.</title>
        <authorList>
            <person name="Newell P.D."/>
            <person name="Chaston J.M."/>
            <person name="Douglas A.E."/>
        </authorList>
    </citation>
    <scope>NUCLEOTIDE SEQUENCE [LARGE SCALE GENOMIC DNA]</scope>
    <source>
        <strain evidence="7 8">DmCS_006</strain>
    </source>
</reference>
<feature type="transmembrane region" description="Helical" evidence="6">
    <location>
        <begin position="448"/>
        <end position="467"/>
    </location>
</feature>
<dbReference type="RefSeq" id="WP_035379535.1">
    <property type="nucleotide sequence ID" value="NZ_JACAOJ010000050.1"/>
</dbReference>
<feature type="transmembrane region" description="Helical" evidence="6">
    <location>
        <begin position="423"/>
        <end position="442"/>
    </location>
</feature>
<dbReference type="Pfam" id="PF04632">
    <property type="entry name" value="FUSC"/>
    <property type="match status" value="1"/>
</dbReference>
<feature type="transmembrane region" description="Helical" evidence="6">
    <location>
        <begin position="367"/>
        <end position="393"/>
    </location>
</feature>
<dbReference type="GeneID" id="89477310"/>
<evidence type="ECO:0000256" key="1">
    <source>
        <dbReference type="ARBA" id="ARBA00004651"/>
    </source>
</evidence>
<keyword evidence="5 6" id="KW-0472">Membrane</keyword>
<evidence type="ECO:0000256" key="3">
    <source>
        <dbReference type="ARBA" id="ARBA00022692"/>
    </source>
</evidence>
<feature type="transmembrane region" description="Helical" evidence="6">
    <location>
        <begin position="474"/>
        <end position="492"/>
    </location>
</feature>
<evidence type="ECO:0000256" key="4">
    <source>
        <dbReference type="ARBA" id="ARBA00022989"/>
    </source>
</evidence>
<keyword evidence="3 6" id="KW-0812">Transmembrane</keyword>
<gene>
    <name evidence="7" type="ORF">AtDm6_1500</name>
</gene>
<dbReference type="PANTHER" id="PTHR30509">
    <property type="entry name" value="P-HYDROXYBENZOIC ACID EFFLUX PUMP SUBUNIT-RELATED"/>
    <property type="match status" value="1"/>
</dbReference>
<protein>
    <recommendedName>
        <fullName evidence="9">Fusaric acid resistance protein FusB</fullName>
    </recommendedName>
</protein>
<dbReference type="STRING" id="104102.AtDm6_1500"/>
<dbReference type="Proteomes" id="UP000029448">
    <property type="component" value="Unassembled WGS sequence"/>
</dbReference>
<keyword evidence="2" id="KW-1003">Cell membrane</keyword>
<sequence>MSIQHPAASTVGFWKGVRLPLPRGMFPPGWFLFCLRTWLSAVLALSTAFWLQLSSPGSAAVTVMILAQPLRGQVLSKAVYRLAGTMIGAFVALFLTACFNQERGVFLGGVALWLTLCTIIGTLEKDFRAYAAMLSGYTVAIVGISCIDNPAAAFDVTVNRVSAIIVGIAATAAVNDFFGSPTAFEKLAANLHRTADMVKRIAREAIAGHGIPDETACAGLAGEIIALTSQASFAKTELPDAHVRLAGARSAMVALLEMLSCSRAIAAVLRRGEISGPVLNHIRTAFGDGTPVVSPRQAVHDLEDLAREAHAEELSRGPTLDEAWLIERSMALLSDARWAADGIDAFENGRRARTTAPDLKIDQHQDVIAALLAGLRTLVGFTVAAGLCVISDIPATYTALSQVAIILTLAATTYNARGFGMGALIGTPLAVAVAAVINFGVLPHGADMPFLAMAILPVIFAACLLLLNPKTATVGFNAGVFFFVILGVANEQNYEPSAFIDRNVLYLFSAIIIFISLVLLLPPSANRRRFRVALTIGHDLRLQFEGHGEQAGSALISRHYDRLCRILEWNSYLPSNKAKTRVFMRLSSLDELNVELARARRHLQRAATIPAIRADAEAAYRSTIIYNIDAAVYRMRHKARLLLDHSITLPHGQMATALAAVSAMVGAIRLLEHNRSALHLYDLLPLPDQRWKAT</sequence>
<feature type="transmembrane region" description="Helical" evidence="6">
    <location>
        <begin position="30"/>
        <end position="51"/>
    </location>
</feature>
<evidence type="ECO:0000256" key="6">
    <source>
        <dbReference type="SAM" id="Phobius"/>
    </source>
</evidence>
<dbReference type="GO" id="GO:0005886">
    <property type="term" value="C:plasma membrane"/>
    <property type="evidence" value="ECO:0007669"/>
    <property type="project" value="UniProtKB-SubCell"/>
</dbReference>
<keyword evidence="8" id="KW-1185">Reference proteome</keyword>
<evidence type="ECO:0000256" key="2">
    <source>
        <dbReference type="ARBA" id="ARBA00022475"/>
    </source>
</evidence>
<accession>A0A095B4K5</accession>
<feature type="transmembrane region" description="Helical" evidence="6">
    <location>
        <begin position="78"/>
        <end position="99"/>
    </location>
</feature>
<proteinExistence type="predicted"/>
<name>A0A095B4K5_9PROT</name>
<evidence type="ECO:0008006" key="9">
    <source>
        <dbReference type="Google" id="ProtNLM"/>
    </source>
</evidence>
<evidence type="ECO:0000256" key="5">
    <source>
        <dbReference type="ARBA" id="ARBA00023136"/>
    </source>
</evidence>
<feature type="transmembrane region" description="Helical" evidence="6">
    <location>
        <begin position="504"/>
        <end position="521"/>
    </location>
</feature>
<dbReference type="EMBL" id="JOKM01000054">
    <property type="protein sequence ID" value="KGB23868.1"/>
    <property type="molecule type" value="Genomic_DNA"/>
</dbReference>
<evidence type="ECO:0000313" key="7">
    <source>
        <dbReference type="EMBL" id="KGB23868.1"/>
    </source>
</evidence>
<feature type="transmembrane region" description="Helical" evidence="6">
    <location>
        <begin position="399"/>
        <end position="416"/>
    </location>
</feature>
<organism evidence="7 8">
    <name type="scientific">Acetobacter tropicalis</name>
    <dbReference type="NCBI Taxonomy" id="104102"/>
    <lineage>
        <taxon>Bacteria</taxon>
        <taxon>Pseudomonadati</taxon>
        <taxon>Pseudomonadota</taxon>
        <taxon>Alphaproteobacteria</taxon>
        <taxon>Acetobacterales</taxon>
        <taxon>Acetobacteraceae</taxon>
        <taxon>Acetobacter</taxon>
    </lineage>
</organism>
<evidence type="ECO:0000313" key="8">
    <source>
        <dbReference type="Proteomes" id="UP000029448"/>
    </source>
</evidence>
<dbReference type="PATRIC" id="fig|104102.7.peg.1484"/>